<evidence type="ECO:0000313" key="2">
    <source>
        <dbReference type="EMBL" id="ACR15039.1"/>
    </source>
</evidence>
<feature type="compositionally biased region" description="Pro residues" evidence="1">
    <location>
        <begin position="754"/>
        <end position="764"/>
    </location>
</feature>
<sequence length="775" mass="86787">MFDLNDKDSTQLVPARADERDLSPGEQADQQPANPLDSEKAVELHSRLLSYYRQELSRQQENRCEMAVDEDYYDNIQWTQEELDELKERGQSPTVYNVISQSVNWIIGSEKRGRSDFKVLPRRKEGGKAAERKTALLKYLSDVNHTPFERSMAFEEAVKAGIGWLESQIQDENDGEPIYAGAESWRNMLWDSTYRRLDADDCRYMFRSKWVDLDVAIAIFPEREAQLRAAAVDNFETWGADDIDGDDAMDSNEYERSMNSVVAGAVAYTRQRVRMLEAWFRMPVRVQRLRGRNSDFRGEVFDPNDERHVNEVATGRAVLAVAPMMRMHCAIMTTRDLMWAGPSPYRHNRYPFTPIWGFRRARDGMPYGVIRFMRGMQDDVNKRLSKALYILSANKVMMEEGAVDDIEEFRREIARPDSVNVVKNGKLGAVKLDVDRDLAPAHLELASRSIQMIQQVGGVTDEMLGRTTNAVSGVAIQARQEQGSVATNKLFDNLRLAFQQHGEKELSLIEQYMTEEKQFRITNSRGNPEYVAVNDGLPENDITRTKADFIIDEAEWRATMRQAAVAELLELIGKMPPQIAITMLDLLVENMDIPNRDELVKRIRAVNGQKDPDATEPTPEEIQREQAQQQEQQYQDELALATLAEQQAKARKADAEALVAEAKAKHIGRMAIREGVGAVKDATDAATSIAFMPELATLSDGILKESGWDDPNTPQPAAAASGTPPAPAQPAQPANPAQPPVPGQAASQAQPALPANPPQPPGPVTPDGAAPQQPM</sequence>
<keyword evidence="3" id="KW-1185">Reference proteome</keyword>
<dbReference type="Pfam" id="PF16510">
    <property type="entry name" value="P22_portal"/>
    <property type="match status" value="1"/>
</dbReference>
<dbReference type="EMBL" id="FJ937737">
    <property type="protein sequence ID" value="ACR15039.1"/>
    <property type="molecule type" value="Genomic_DNA"/>
</dbReference>
<dbReference type="GeneID" id="7943930"/>
<dbReference type="RefSeq" id="YP_002922718.1">
    <property type="nucleotide sequence ID" value="NC_012743.2"/>
</dbReference>
<organism evidence="2 3">
    <name type="scientific">Burkholderia phage BcepIL02</name>
    <dbReference type="NCBI Taxonomy" id="2886898"/>
    <lineage>
        <taxon>Viruses</taxon>
        <taxon>Duplodnaviria</taxon>
        <taxon>Heunggongvirae</taxon>
        <taxon>Uroviricota</taxon>
        <taxon>Caudoviricetes</taxon>
        <taxon>Lessievirus</taxon>
        <taxon>Lessievirus bcepil02</taxon>
    </lineage>
</organism>
<feature type="region of interest" description="Disordered" evidence="1">
    <location>
        <begin position="1"/>
        <end position="39"/>
    </location>
</feature>
<proteinExistence type="predicted"/>
<feature type="region of interest" description="Disordered" evidence="1">
    <location>
        <begin position="703"/>
        <end position="775"/>
    </location>
</feature>
<dbReference type="InterPro" id="IPR018247">
    <property type="entry name" value="EF_Hand_1_Ca_BS"/>
</dbReference>
<dbReference type="Proteomes" id="UP000001481">
    <property type="component" value="Segment"/>
</dbReference>
<protein>
    <submittedName>
        <fullName evidence="2">Phage portal protein</fullName>
    </submittedName>
</protein>
<gene>
    <name evidence="2" type="ORF">BcepIL02_gp46</name>
</gene>
<dbReference type="OrthoDB" id="1089at10239"/>
<name>C5IHN8_9CAUD</name>
<accession>C5IHN8</accession>
<dbReference type="PROSITE" id="PS00018">
    <property type="entry name" value="EF_HAND_1"/>
    <property type="match status" value="1"/>
</dbReference>
<evidence type="ECO:0000313" key="3">
    <source>
        <dbReference type="Proteomes" id="UP000001481"/>
    </source>
</evidence>
<dbReference type="InterPro" id="IPR032427">
    <property type="entry name" value="P22_portal"/>
</dbReference>
<dbReference type="KEGG" id="vg:7943930"/>
<feature type="region of interest" description="Disordered" evidence="1">
    <location>
        <begin position="606"/>
        <end position="632"/>
    </location>
</feature>
<feature type="compositionally biased region" description="Low complexity" evidence="1">
    <location>
        <begin position="743"/>
        <end position="753"/>
    </location>
</feature>
<reference evidence="2 3" key="1">
    <citation type="journal article" date="2011" name="J. Bacteriol.">
        <title>Genomes and Characterization of Phages Bcep22 and BcepIL02, Founders of a Novel Phage Type in Burkholderia cenocepacia.</title>
        <authorList>
            <person name="Gill J.J."/>
            <person name="Summer E.J."/>
            <person name="Russell W.K."/>
            <person name="Cologna S.M."/>
            <person name="Carlile T.M."/>
            <person name="Fuller A.C."/>
            <person name="Kitsopoulos K."/>
            <person name="Mebane L.M."/>
            <person name="Parkinson B.N."/>
            <person name="Sullivan D."/>
            <person name="Carmody L.A."/>
            <person name="Gonzalez C.F."/>
            <person name="Lipuma J.J."/>
            <person name="Young R."/>
        </authorList>
    </citation>
    <scope>NUCLEOTIDE SEQUENCE [LARGE SCALE GENOMIC DNA]</scope>
</reference>
<evidence type="ECO:0000256" key="1">
    <source>
        <dbReference type="SAM" id="MobiDB-lite"/>
    </source>
</evidence>